<evidence type="ECO:0000313" key="2">
    <source>
        <dbReference type="Proteomes" id="UP001597533"/>
    </source>
</evidence>
<dbReference type="RefSeq" id="WP_183487016.1">
    <property type="nucleotide sequence ID" value="NZ_JBHUOV010000001.1"/>
</dbReference>
<organism evidence="1 2">
    <name type="scientific">Lacinutrix iliipiscaria</name>
    <dbReference type="NCBI Taxonomy" id="1230532"/>
    <lineage>
        <taxon>Bacteria</taxon>
        <taxon>Pseudomonadati</taxon>
        <taxon>Bacteroidota</taxon>
        <taxon>Flavobacteriia</taxon>
        <taxon>Flavobacteriales</taxon>
        <taxon>Flavobacteriaceae</taxon>
        <taxon>Lacinutrix</taxon>
    </lineage>
</organism>
<keyword evidence="2" id="KW-1185">Reference proteome</keyword>
<dbReference type="EMBL" id="JBHUOV010000001">
    <property type="protein sequence ID" value="MFD2823331.1"/>
    <property type="molecule type" value="Genomic_DNA"/>
</dbReference>
<evidence type="ECO:0000313" key="1">
    <source>
        <dbReference type="EMBL" id="MFD2823331.1"/>
    </source>
</evidence>
<dbReference type="Proteomes" id="UP001597533">
    <property type="component" value="Unassembled WGS sequence"/>
</dbReference>
<protein>
    <submittedName>
        <fullName evidence="1">Uncharacterized protein</fullName>
    </submittedName>
</protein>
<sequence length="309" mass="35647">MKQIIFKITAFSFLILISIFFIFSLADGTTDAMYFKFTTPKQNAMIIGSSRAAQGLHPQELNPVLQRDDIFNYAFQIPSSPYGEIYLESIKRKVSEQTINGLFILEVNPWTTGYRKGVNDEKEFIIEEGGFLENTKYVTMNPNIEYLYESYNGGYINILKDKTRKGAYQTFFVENNGWLHVTIESDLISKAERTAAKMKTYRNKLIGFNGMSEYRKASLVKTITFLKQYGKVYLVRIPVIEAMLEIENELQSNFNDEMNKIAIENQVSYINMMPENKHYDYTDGNHLDIDSGAQFSIDLAEKIKTLQNQ</sequence>
<name>A0ABW5WQ31_9FLAO</name>
<proteinExistence type="predicted"/>
<comment type="caution">
    <text evidence="1">The sequence shown here is derived from an EMBL/GenBank/DDBJ whole genome shotgun (WGS) entry which is preliminary data.</text>
</comment>
<gene>
    <name evidence="1" type="ORF">ACFS5M_06595</name>
</gene>
<reference evidence="2" key="1">
    <citation type="journal article" date="2019" name="Int. J. Syst. Evol. Microbiol.">
        <title>The Global Catalogue of Microorganisms (GCM) 10K type strain sequencing project: providing services to taxonomists for standard genome sequencing and annotation.</title>
        <authorList>
            <consortium name="The Broad Institute Genomics Platform"/>
            <consortium name="The Broad Institute Genome Sequencing Center for Infectious Disease"/>
            <person name="Wu L."/>
            <person name="Ma J."/>
        </authorList>
    </citation>
    <scope>NUCLEOTIDE SEQUENCE [LARGE SCALE GENOMIC DNA]</scope>
    <source>
        <strain evidence="2">KCTC 32141</strain>
    </source>
</reference>
<accession>A0ABW5WQ31</accession>